<keyword evidence="5" id="KW-0804">Transcription</keyword>
<evidence type="ECO:0000256" key="4">
    <source>
        <dbReference type="ARBA" id="ARBA00023159"/>
    </source>
</evidence>
<keyword evidence="2" id="KW-0805">Transcription regulation</keyword>
<keyword evidence="6" id="KW-0539">Nucleus</keyword>
<dbReference type="InterPro" id="IPR016177">
    <property type="entry name" value="DNA-bd_dom_sf"/>
</dbReference>
<dbReference type="Gene3D" id="3.30.730.10">
    <property type="entry name" value="AP2/ERF domain"/>
    <property type="match status" value="1"/>
</dbReference>
<dbReference type="Proteomes" id="UP000467840">
    <property type="component" value="Chromosome 15"/>
</dbReference>
<dbReference type="InterPro" id="IPR045277">
    <property type="entry name" value="DRE1A-I"/>
</dbReference>
<comment type="similarity">
    <text evidence="7">Belongs to the AP2/ERF transcription factor family. ERF subfamily.</text>
</comment>
<evidence type="ECO:0000256" key="3">
    <source>
        <dbReference type="ARBA" id="ARBA00023125"/>
    </source>
</evidence>
<evidence type="ECO:0000256" key="6">
    <source>
        <dbReference type="ARBA" id="ARBA00023242"/>
    </source>
</evidence>
<organism evidence="10 11">
    <name type="scientific">Hevea brasiliensis</name>
    <name type="common">Para rubber tree</name>
    <name type="synonym">Siphonia brasiliensis</name>
    <dbReference type="NCBI Taxonomy" id="3981"/>
    <lineage>
        <taxon>Eukaryota</taxon>
        <taxon>Viridiplantae</taxon>
        <taxon>Streptophyta</taxon>
        <taxon>Embryophyta</taxon>
        <taxon>Tracheophyta</taxon>
        <taxon>Spermatophyta</taxon>
        <taxon>Magnoliopsida</taxon>
        <taxon>eudicotyledons</taxon>
        <taxon>Gunneridae</taxon>
        <taxon>Pentapetalae</taxon>
        <taxon>rosids</taxon>
        <taxon>fabids</taxon>
        <taxon>Malpighiales</taxon>
        <taxon>Euphorbiaceae</taxon>
        <taxon>Crotonoideae</taxon>
        <taxon>Micrandreae</taxon>
        <taxon>Hevea</taxon>
    </lineage>
</organism>
<dbReference type="PANTHER" id="PTHR31839">
    <property type="entry name" value="DEHYDRATION-RESPONSIVE ELEMENT-BINDING PROTEIN 1D"/>
    <property type="match status" value="1"/>
</dbReference>
<dbReference type="InterPro" id="IPR036955">
    <property type="entry name" value="AP2/ERF_dom_sf"/>
</dbReference>
<keyword evidence="11" id="KW-1185">Reference proteome</keyword>
<feature type="domain" description="AP2/ERF" evidence="9">
    <location>
        <begin position="61"/>
        <end position="121"/>
    </location>
</feature>
<sequence length="199" mass="22551">MDISGHFSDPQSFETRQESSLLSDASSAGGKAHSDEEVLLATSRPKRRSGRRIFRETRHPVFRGVRKRNGNRWVCELREPNKKSRLWLGTYPTPEMAATAHDLLEMLGIRRAAKEAAELFPTPEFQGDDLITVKRSSVIEDSSEASRDALYIDEDEVFNMPRLLVDMAQGLLLSPPHFEADGTEWNSLETDVDISLWSY</sequence>
<keyword evidence="3" id="KW-0238">DNA-binding</keyword>
<dbReference type="SUPFAM" id="SSF54171">
    <property type="entry name" value="DNA-binding domain"/>
    <property type="match status" value="1"/>
</dbReference>
<evidence type="ECO:0000256" key="8">
    <source>
        <dbReference type="SAM" id="MobiDB-lite"/>
    </source>
</evidence>
<gene>
    <name evidence="10" type="ORF">GH714_009862</name>
</gene>
<accession>A0A6A6MM23</accession>
<dbReference type="SMART" id="SM00380">
    <property type="entry name" value="AP2"/>
    <property type="match status" value="1"/>
</dbReference>
<reference evidence="10 11" key="1">
    <citation type="journal article" date="2020" name="Mol. Plant">
        <title>The Chromosome-Based Rubber Tree Genome Provides New Insights into Spurge Genome Evolution and Rubber Biosynthesis.</title>
        <authorList>
            <person name="Liu J."/>
            <person name="Shi C."/>
            <person name="Shi C.C."/>
            <person name="Li W."/>
            <person name="Zhang Q.J."/>
            <person name="Zhang Y."/>
            <person name="Li K."/>
            <person name="Lu H.F."/>
            <person name="Shi C."/>
            <person name="Zhu S.T."/>
            <person name="Xiao Z.Y."/>
            <person name="Nan H."/>
            <person name="Yue Y."/>
            <person name="Zhu X.G."/>
            <person name="Wu Y."/>
            <person name="Hong X.N."/>
            <person name="Fan G.Y."/>
            <person name="Tong Y."/>
            <person name="Zhang D."/>
            <person name="Mao C.L."/>
            <person name="Liu Y.L."/>
            <person name="Hao S.J."/>
            <person name="Liu W.Q."/>
            <person name="Lv M.Q."/>
            <person name="Zhang H.B."/>
            <person name="Liu Y."/>
            <person name="Hu-Tang G.R."/>
            <person name="Wang J.P."/>
            <person name="Wang J.H."/>
            <person name="Sun Y.H."/>
            <person name="Ni S.B."/>
            <person name="Chen W.B."/>
            <person name="Zhang X.C."/>
            <person name="Jiao Y.N."/>
            <person name="Eichler E.E."/>
            <person name="Li G.H."/>
            <person name="Liu X."/>
            <person name="Gao L.Z."/>
        </authorList>
    </citation>
    <scope>NUCLEOTIDE SEQUENCE [LARGE SCALE GENOMIC DNA]</scope>
    <source>
        <strain evidence="11">cv. GT1</strain>
        <tissue evidence="10">Leaf</tissue>
    </source>
</reference>
<dbReference type="PRINTS" id="PR00367">
    <property type="entry name" value="ETHRSPELEMNT"/>
</dbReference>
<dbReference type="PROSITE" id="PS51032">
    <property type="entry name" value="AP2_ERF"/>
    <property type="match status" value="1"/>
</dbReference>
<evidence type="ECO:0000256" key="1">
    <source>
        <dbReference type="ARBA" id="ARBA00004123"/>
    </source>
</evidence>
<dbReference type="AlphaFoldDB" id="A0A6A6MM23"/>
<feature type="compositionally biased region" description="Low complexity" evidence="8">
    <location>
        <begin position="19"/>
        <end position="30"/>
    </location>
</feature>
<proteinExistence type="inferred from homology"/>
<evidence type="ECO:0000313" key="11">
    <source>
        <dbReference type="Proteomes" id="UP000467840"/>
    </source>
</evidence>
<comment type="caution">
    <text evidence="10">The sequence shown here is derived from an EMBL/GenBank/DDBJ whole genome shotgun (WGS) entry which is preliminary data.</text>
</comment>
<evidence type="ECO:0000256" key="7">
    <source>
        <dbReference type="ARBA" id="ARBA00024343"/>
    </source>
</evidence>
<name>A0A6A6MM23_HEVBR</name>
<keyword evidence="4" id="KW-0010">Activator</keyword>
<evidence type="ECO:0000313" key="10">
    <source>
        <dbReference type="EMBL" id="KAF2313226.1"/>
    </source>
</evidence>
<dbReference type="GO" id="GO:0003700">
    <property type="term" value="F:DNA-binding transcription factor activity"/>
    <property type="evidence" value="ECO:0007669"/>
    <property type="project" value="InterPro"/>
</dbReference>
<dbReference type="Pfam" id="PF00847">
    <property type="entry name" value="AP2"/>
    <property type="match status" value="1"/>
</dbReference>
<dbReference type="GO" id="GO:0005634">
    <property type="term" value="C:nucleus"/>
    <property type="evidence" value="ECO:0007669"/>
    <property type="project" value="UniProtKB-SubCell"/>
</dbReference>
<dbReference type="GO" id="GO:0003677">
    <property type="term" value="F:DNA binding"/>
    <property type="evidence" value="ECO:0007669"/>
    <property type="project" value="UniProtKB-KW"/>
</dbReference>
<feature type="region of interest" description="Disordered" evidence="8">
    <location>
        <begin position="1"/>
        <end position="44"/>
    </location>
</feature>
<dbReference type="PANTHER" id="PTHR31839:SF25">
    <property type="entry name" value="DEHYDRATION-RESPONSIVE ELEMENT-BINDING PROTEIN 1F"/>
    <property type="match status" value="1"/>
</dbReference>
<protein>
    <recommendedName>
        <fullName evidence="9">AP2/ERF domain-containing protein</fullName>
    </recommendedName>
</protein>
<comment type="subcellular location">
    <subcellularLocation>
        <location evidence="1">Nucleus</location>
    </subcellularLocation>
</comment>
<dbReference type="CDD" id="cd00018">
    <property type="entry name" value="AP2"/>
    <property type="match status" value="1"/>
</dbReference>
<dbReference type="InterPro" id="IPR001471">
    <property type="entry name" value="AP2/ERF_dom"/>
</dbReference>
<evidence type="ECO:0000259" key="9">
    <source>
        <dbReference type="PROSITE" id="PS51032"/>
    </source>
</evidence>
<evidence type="ECO:0000256" key="5">
    <source>
        <dbReference type="ARBA" id="ARBA00023163"/>
    </source>
</evidence>
<evidence type="ECO:0000256" key="2">
    <source>
        <dbReference type="ARBA" id="ARBA00023015"/>
    </source>
</evidence>
<dbReference type="EMBL" id="JAAGAX010000005">
    <property type="protein sequence ID" value="KAF2313226.1"/>
    <property type="molecule type" value="Genomic_DNA"/>
</dbReference>